<comment type="caution">
    <text evidence="2">The sequence shown here is derived from an EMBL/GenBank/DDBJ whole genome shotgun (WGS) entry which is preliminary data.</text>
</comment>
<protein>
    <submittedName>
        <fullName evidence="2">Uncharacterized protein</fullName>
    </submittedName>
</protein>
<keyword evidence="1" id="KW-0812">Transmembrane</keyword>
<evidence type="ECO:0000256" key="1">
    <source>
        <dbReference type="SAM" id="Phobius"/>
    </source>
</evidence>
<accession>A0ABS9ZDY9</accession>
<keyword evidence="3" id="KW-1185">Reference proteome</keyword>
<organism evidence="2 3">
    <name type="scientific">Pseudomonas maioricensis</name>
    <dbReference type="NCBI Taxonomy" id="1766623"/>
    <lineage>
        <taxon>Bacteria</taxon>
        <taxon>Pseudomonadati</taxon>
        <taxon>Pseudomonadota</taxon>
        <taxon>Gammaproteobacteria</taxon>
        <taxon>Pseudomonadales</taxon>
        <taxon>Pseudomonadaceae</taxon>
        <taxon>Pseudomonas</taxon>
    </lineage>
</organism>
<feature type="transmembrane region" description="Helical" evidence="1">
    <location>
        <begin position="39"/>
        <end position="58"/>
    </location>
</feature>
<dbReference type="EMBL" id="LOHG01000002">
    <property type="protein sequence ID" value="MCI8208617.1"/>
    <property type="molecule type" value="Genomic_DNA"/>
</dbReference>
<dbReference type="RefSeq" id="WP_243244505.1">
    <property type="nucleotide sequence ID" value="NZ_LOHG01000002.1"/>
</dbReference>
<keyword evidence="1" id="KW-0472">Membrane</keyword>
<proteinExistence type="predicted"/>
<gene>
    <name evidence="2" type="ORF">AUC61_03640</name>
</gene>
<dbReference type="Proteomes" id="UP001320513">
    <property type="component" value="Unassembled WGS sequence"/>
</dbReference>
<sequence length="254" mass="28781">MDPSESPSRDKLNPFEHLHAQADDAPRAYRRHPSKPSRLYRRIFVPLIFIVAAGYLLMHFSERLQNVIQQVTAYRNPAPALPASSNPVPPMYTRDALVAPKPLADCIKPDNIIDEAVATCRYGQFPRATEDTNAQGMVSASYMAKYKSDQQQPPARTKRVTAFNIERATVWQWDGKRTYAAEWAINSNRIDGSSVCANYRRGSIEHRECRKGAKVYFREKCREWGKRRDKDGSDASQAIEERFCAAGEGFNPLG</sequence>
<evidence type="ECO:0000313" key="2">
    <source>
        <dbReference type="EMBL" id="MCI8208617.1"/>
    </source>
</evidence>
<reference evidence="2 3" key="1">
    <citation type="submission" date="2015-12" db="EMBL/GenBank/DDBJ databases">
        <title>Phylogenomics in the description of a new species in the Pseudomonas syringae group.</title>
        <authorList>
            <person name="Busquets A."/>
            <person name="Gomila M."/>
            <person name="Beiki F."/>
            <person name="Rahimian H."/>
            <person name="Mulet M."/>
            <person name="Sanchez D."/>
            <person name="Garcia-Valdes E."/>
            <person name="Lalucat J."/>
        </authorList>
    </citation>
    <scope>NUCLEOTIDE SEQUENCE [LARGE SCALE GENOMIC DNA]</scope>
    <source>
        <strain evidence="2 3">S25</strain>
    </source>
</reference>
<evidence type="ECO:0000313" key="3">
    <source>
        <dbReference type="Proteomes" id="UP001320513"/>
    </source>
</evidence>
<name>A0ABS9ZDY9_9PSED</name>
<keyword evidence="1" id="KW-1133">Transmembrane helix</keyword>